<organism evidence="7 8">
    <name type="scientific">Cajanus cajan</name>
    <name type="common">Pigeon pea</name>
    <name type="synonym">Cajanus indicus</name>
    <dbReference type="NCBI Taxonomy" id="3821"/>
    <lineage>
        <taxon>Eukaryota</taxon>
        <taxon>Viridiplantae</taxon>
        <taxon>Streptophyta</taxon>
        <taxon>Embryophyta</taxon>
        <taxon>Tracheophyta</taxon>
        <taxon>Spermatophyta</taxon>
        <taxon>Magnoliopsida</taxon>
        <taxon>eudicotyledons</taxon>
        <taxon>Gunneridae</taxon>
        <taxon>Pentapetalae</taxon>
        <taxon>rosids</taxon>
        <taxon>fabids</taxon>
        <taxon>Fabales</taxon>
        <taxon>Fabaceae</taxon>
        <taxon>Papilionoideae</taxon>
        <taxon>50 kb inversion clade</taxon>
        <taxon>NPAAA clade</taxon>
        <taxon>indigoferoid/millettioid clade</taxon>
        <taxon>Phaseoleae</taxon>
        <taxon>Cajanus</taxon>
    </lineage>
</organism>
<evidence type="ECO:0000313" key="8">
    <source>
        <dbReference type="Proteomes" id="UP000075243"/>
    </source>
</evidence>
<comment type="subcellular location">
    <subcellularLocation>
        <location evidence="1">Nucleus</location>
    </subcellularLocation>
</comment>
<evidence type="ECO:0000313" key="7">
    <source>
        <dbReference type="EMBL" id="KYP32863.1"/>
    </source>
</evidence>
<feature type="compositionally biased region" description="Polar residues" evidence="4">
    <location>
        <begin position="191"/>
        <end position="202"/>
    </location>
</feature>
<dbReference type="InterPro" id="IPR036390">
    <property type="entry name" value="WH_DNA-bd_sf"/>
</dbReference>
<dbReference type="Gene3D" id="1.10.10.580">
    <property type="entry name" value="Structural maintenance of chromosome 1. Chain E"/>
    <property type="match status" value="1"/>
</dbReference>
<dbReference type="InterPro" id="IPR006910">
    <property type="entry name" value="Rad21_Rec8_N"/>
</dbReference>
<keyword evidence="8" id="KW-1185">Reference proteome</keyword>
<dbReference type="STRING" id="3821.A0A151QRC3"/>
<dbReference type="PANTHER" id="PTHR12585:SF55">
    <property type="entry name" value="SISTER CHROMATID COHESION 1 PROTEIN 3"/>
    <property type="match status" value="1"/>
</dbReference>
<evidence type="ECO:0000256" key="1">
    <source>
        <dbReference type="ARBA" id="ARBA00004123"/>
    </source>
</evidence>
<dbReference type="InterPro" id="IPR006909">
    <property type="entry name" value="Rad21/Rec8_C_eu"/>
</dbReference>
<evidence type="ECO:0000256" key="3">
    <source>
        <dbReference type="ARBA" id="ARBA00023242"/>
    </source>
</evidence>
<feature type="region of interest" description="Disordered" evidence="4">
    <location>
        <begin position="183"/>
        <end position="211"/>
    </location>
</feature>
<evidence type="ECO:0000259" key="6">
    <source>
        <dbReference type="Pfam" id="PF04825"/>
    </source>
</evidence>
<dbReference type="Gramene" id="C.cajan_46092.t">
    <property type="protein sequence ID" value="C.cajan_46092.t"/>
    <property type="gene ID" value="C.cajan_46092"/>
</dbReference>
<dbReference type="GO" id="GO:0009555">
    <property type="term" value="P:pollen development"/>
    <property type="evidence" value="ECO:0007669"/>
    <property type="project" value="EnsemblPlants"/>
</dbReference>
<comment type="similarity">
    <text evidence="2">Belongs to the rad21 family.</text>
</comment>
<dbReference type="InterPro" id="IPR039781">
    <property type="entry name" value="Rad21/Rec8-like"/>
</dbReference>
<feature type="region of interest" description="Disordered" evidence="4">
    <location>
        <begin position="230"/>
        <end position="257"/>
    </location>
</feature>
<evidence type="ECO:0000256" key="2">
    <source>
        <dbReference type="ARBA" id="ARBA00009870"/>
    </source>
</evidence>
<dbReference type="Proteomes" id="UP000075243">
    <property type="component" value="Unassembled WGS sequence"/>
</dbReference>
<reference evidence="7" key="1">
    <citation type="journal article" date="2012" name="Nat. Biotechnol.">
        <title>Draft genome sequence of pigeonpea (Cajanus cajan), an orphan legume crop of resource-poor farmers.</title>
        <authorList>
            <person name="Varshney R.K."/>
            <person name="Chen W."/>
            <person name="Li Y."/>
            <person name="Bharti A.K."/>
            <person name="Saxena R.K."/>
            <person name="Schlueter J.A."/>
            <person name="Donoghue M.T."/>
            <person name="Azam S."/>
            <person name="Fan G."/>
            <person name="Whaley A.M."/>
            <person name="Farmer A.D."/>
            <person name="Sheridan J."/>
            <person name="Iwata A."/>
            <person name="Tuteja R."/>
            <person name="Penmetsa R.V."/>
            <person name="Wu W."/>
            <person name="Upadhyaya H.D."/>
            <person name="Yang S.P."/>
            <person name="Shah T."/>
            <person name="Saxena K.B."/>
            <person name="Michael T."/>
            <person name="McCombie W.R."/>
            <person name="Yang B."/>
            <person name="Zhang G."/>
            <person name="Yang H."/>
            <person name="Wang J."/>
            <person name="Spillane C."/>
            <person name="Cook D.R."/>
            <person name="May G.D."/>
            <person name="Xu X."/>
            <person name="Jackson S.A."/>
        </authorList>
    </citation>
    <scope>NUCLEOTIDE SEQUENCE [LARGE SCALE GENOMIC DNA]</scope>
</reference>
<feature type="domain" description="Rad21/Rec8-like protein N-terminal" evidence="6">
    <location>
        <begin position="1"/>
        <end position="94"/>
    </location>
</feature>
<protein>
    <submittedName>
        <fullName evidence="7">Sister chromatid cohesion 1 protein 3</fullName>
    </submittedName>
</protein>
<proteinExistence type="inferred from homology"/>
<evidence type="ECO:0000259" key="5">
    <source>
        <dbReference type="Pfam" id="PF04824"/>
    </source>
</evidence>
<evidence type="ECO:0000256" key="4">
    <source>
        <dbReference type="SAM" id="MobiDB-lite"/>
    </source>
</evidence>
<dbReference type="GO" id="GO:1990414">
    <property type="term" value="P:replication-born double-strand break repair via sister chromatid exchange"/>
    <property type="evidence" value="ECO:0007669"/>
    <property type="project" value="TreeGrafter"/>
</dbReference>
<accession>A0A151QRC3</accession>
<dbReference type="Pfam" id="PF04824">
    <property type="entry name" value="Rad21_Rec8"/>
    <property type="match status" value="1"/>
</dbReference>
<dbReference type="AlphaFoldDB" id="A0A151QRC3"/>
<keyword evidence="3" id="KW-0539">Nucleus</keyword>
<dbReference type="EMBL" id="KQ485085">
    <property type="protein sequence ID" value="KYP32863.1"/>
    <property type="molecule type" value="Genomic_DNA"/>
</dbReference>
<feature type="compositionally biased region" description="Polar residues" evidence="4">
    <location>
        <begin position="233"/>
        <end position="248"/>
    </location>
</feature>
<dbReference type="GO" id="GO:0000278">
    <property type="term" value="P:mitotic cell cycle"/>
    <property type="evidence" value="ECO:0007669"/>
    <property type="project" value="EnsemblPlants"/>
</dbReference>
<dbReference type="GO" id="GO:0005730">
    <property type="term" value="C:nucleolus"/>
    <property type="evidence" value="ECO:0007669"/>
    <property type="project" value="EnsemblPlants"/>
</dbReference>
<dbReference type="Pfam" id="PF04825">
    <property type="entry name" value="Rad21_Rec8_N"/>
    <property type="match status" value="1"/>
</dbReference>
<dbReference type="GO" id="GO:0007062">
    <property type="term" value="P:sister chromatid cohesion"/>
    <property type="evidence" value="ECO:0007669"/>
    <property type="project" value="InterPro"/>
</dbReference>
<dbReference type="InterPro" id="IPR023093">
    <property type="entry name" value="ScpA-like_C"/>
</dbReference>
<feature type="domain" description="Rad21/Rec8-like protein C-terminal eukaryotic" evidence="5">
    <location>
        <begin position="608"/>
        <end position="658"/>
    </location>
</feature>
<dbReference type="PANTHER" id="PTHR12585">
    <property type="entry name" value="SCC1 / RAD21 FAMILY MEMBER"/>
    <property type="match status" value="1"/>
</dbReference>
<gene>
    <name evidence="7" type="ORF">KK1_046351</name>
</gene>
<dbReference type="GO" id="GO:0003682">
    <property type="term" value="F:chromatin binding"/>
    <property type="evidence" value="ECO:0007669"/>
    <property type="project" value="TreeGrafter"/>
</dbReference>
<dbReference type="SUPFAM" id="SSF46785">
    <property type="entry name" value="Winged helix' DNA-binding domain"/>
    <property type="match status" value="1"/>
</dbReference>
<name>A0A151QRC3_CAJCA</name>
<dbReference type="GO" id="GO:0009561">
    <property type="term" value="P:megagametogenesis"/>
    <property type="evidence" value="ECO:0007669"/>
    <property type="project" value="EnsemblPlants"/>
</dbReference>
<sequence length="664" mass="73761">MFYSHTFLARKGPLSTVWIAAHLQHRLKKSHYAMTDIPSTVLRIMDPGVPIALRMSGHLLLGVVRIYSKKVEYFFQDCKEALTGLHKALDNLKTTHQEEARPVPFSTITLPETFDLDAQNIDLQLDHDGAEDLHLRNPEDITLTDQVPVTTDYYVTVSFDEVQPYSLYVTCVVIVAQSPPTNVMGAKDHGPSTQEKSPTIQHSDGLGPNVHSVPHATPVGSVERIRGPYNDINPENSPLFSNLGANDSESNRNHDQTVNENDHVSETFCDLVPEGIPVPSQLHFNPPTPPTSQGGTSNAQVHDENIFPPFELDKSPPVQQPQRRARKRIQFFDESIVLTNGFMRKALNNPRDILRKRKDLPSSSLGTWKLNNSRRKEHIFDQPLLTGVCKDLLDISKSEYVRSRPHLVISEEYQADASMAETLSPTNQPPEEPIAATIESPEEPMAATNESPEEPIATTNQPLEELVAPTDQTSEVPIPDTSPVDAFDMEIEHRRNVAVTPLITVPEHDVVEGDYMSADKRDDLTTMASPPNTPVVFLGTNIASERMQTLHSAGSPSAYGSETMQTPDSDAYHLTDSAKTDVSFKVLHTAQYLEKLSTITPILEEPAGDLSLNKILKGRTKHVAARMFFEVLVLKTNDLLDVQQEQPYDDVTLKLAPSLQNAQS</sequence>
<dbReference type="GO" id="GO:0008278">
    <property type="term" value="C:cohesin complex"/>
    <property type="evidence" value="ECO:0007669"/>
    <property type="project" value="InterPro"/>
</dbReference>
<dbReference type="OMA" id="QQEEPYG"/>
<dbReference type="CDD" id="cd21793">
    <property type="entry name" value="Rad21_Rec8_M_AtSYN1-like"/>
    <property type="match status" value="1"/>
</dbReference>